<dbReference type="EMBL" id="ACJN02000003">
    <property type="protein sequence ID" value="EFI33801.1"/>
    <property type="molecule type" value="Genomic_DNA"/>
</dbReference>
<dbReference type="eggNOG" id="COG1082">
    <property type="taxonomic scope" value="Bacteria"/>
</dbReference>
<evidence type="ECO:0000313" key="2">
    <source>
        <dbReference type="EMBL" id="EFI33801.1"/>
    </source>
</evidence>
<dbReference type="Pfam" id="PF01261">
    <property type="entry name" value="AP_endonuc_2"/>
    <property type="match status" value="1"/>
</dbReference>
<accession>D6SSY5</accession>
<dbReference type="OrthoDB" id="9792261at2"/>
<dbReference type="AlphaFoldDB" id="D6SSY5"/>
<dbReference type="RefSeq" id="WP_008871150.1">
    <property type="nucleotide sequence ID" value="NZ_ACJN02000003.1"/>
</dbReference>
<dbReference type="Gene3D" id="3.20.20.150">
    <property type="entry name" value="Divalent-metal-dependent TIM barrel enzymes"/>
    <property type="match status" value="1"/>
</dbReference>
<proteinExistence type="predicted"/>
<gene>
    <name evidence="2" type="ORF">Dthio_PD1140</name>
</gene>
<dbReference type="InterPro" id="IPR036237">
    <property type="entry name" value="Xyl_isomerase-like_sf"/>
</dbReference>
<name>D6SSY5_9BACT</name>
<evidence type="ECO:0000313" key="3">
    <source>
        <dbReference type="Proteomes" id="UP000005496"/>
    </source>
</evidence>
<feature type="domain" description="Xylose isomerase-like TIM barrel" evidence="1">
    <location>
        <begin position="35"/>
        <end position="207"/>
    </location>
</feature>
<organism evidence="2 3">
    <name type="scientific">Desulfonatronospira thiodismutans ASO3-1</name>
    <dbReference type="NCBI Taxonomy" id="555779"/>
    <lineage>
        <taxon>Bacteria</taxon>
        <taxon>Pseudomonadati</taxon>
        <taxon>Thermodesulfobacteriota</taxon>
        <taxon>Desulfovibrionia</taxon>
        <taxon>Desulfovibrionales</taxon>
        <taxon>Desulfonatronovibrionaceae</taxon>
        <taxon>Desulfonatronospira</taxon>
    </lineage>
</organism>
<keyword evidence="2" id="KW-0413">Isomerase</keyword>
<dbReference type="GO" id="GO:0016853">
    <property type="term" value="F:isomerase activity"/>
    <property type="evidence" value="ECO:0007669"/>
    <property type="project" value="UniProtKB-KW"/>
</dbReference>
<dbReference type="InterPro" id="IPR013022">
    <property type="entry name" value="Xyl_isomerase-like_TIM-brl"/>
</dbReference>
<comment type="caution">
    <text evidence="2">The sequence shown here is derived from an EMBL/GenBank/DDBJ whole genome shotgun (WGS) entry which is preliminary data.</text>
</comment>
<evidence type="ECO:0000259" key="1">
    <source>
        <dbReference type="Pfam" id="PF01261"/>
    </source>
</evidence>
<dbReference type="NCBIfam" id="NF041277">
    <property type="entry name" value="coba_remo_CbiR"/>
    <property type="match status" value="1"/>
</dbReference>
<protein>
    <submittedName>
        <fullName evidence="2">Xylose isomerase domain protein TIM barrel</fullName>
    </submittedName>
</protein>
<dbReference type="SUPFAM" id="SSF51658">
    <property type="entry name" value="Xylose isomerase-like"/>
    <property type="match status" value="1"/>
</dbReference>
<reference evidence="2" key="1">
    <citation type="submission" date="2010-05" db="EMBL/GenBank/DDBJ databases">
        <title>The draft genome of Desulfonatronospira thiodismutans ASO3-1.</title>
        <authorList>
            <consortium name="US DOE Joint Genome Institute (JGI-PGF)"/>
            <person name="Lucas S."/>
            <person name="Copeland A."/>
            <person name="Lapidus A."/>
            <person name="Cheng J.-F."/>
            <person name="Bruce D."/>
            <person name="Goodwin L."/>
            <person name="Pitluck S."/>
            <person name="Chertkov O."/>
            <person name="Brettin T."/>
            <person name="Detter J.C."/>
            <person name="Han C."/>
            <person name="Land M.L."/>
            <person name="Hauser L."/>
            <person name="Kyrpides N."/>
            <person name="Mikhailova N."/>
            <person name="Muyzer G."/>
            <person name="Woyke T."/>
        </authorList>
    </citation>
    <scope>NUCLEOTIDE SEQUENCE [LARGE SCALE GENOMIC DNA]</scope>
    <source>
        <strain evidence="2">ASO3-1</strain>
    </source>
</reference>
<dbReference type="Proteomes" id="UP000005496">
    <property type="component" value="Unassembled WGS sequence"/>
</dbReference>
<keyword evidence="3" id="KW-1185">Reference proteome</keyword>
<sequence length="258" mass="29707">MTLKSNSTWRLGTTSYIIPDHILPNLYYLQDKVDDVELILFESGEQSSIPDASQVRLMQSLAKDSGLSYTVHLPLDLYPGARDEALRRTCTETWKRIVGLMQPVDPVGWVVHLNDPPRDEDFLPAWQEQCRKSLEELSREVEPGLLCIENLDYDHELIWPWVLEMGFSLCMDLGHLQVRGEDLPACLDRWLDHVRIIHLHALNSEGRDHTGLQHMDRDLLAWLLSSFDSKTRPLVVTLEIFSSKHFQGSLKAIQEARQ</sequence>